<feature type="region of interest" description="Disordered" evidence="11">
    <location>
        <begin position="620"/>
        <end position="703"/>
    </location>
</feature>
<feature type="repeat" description="Solcar" evidence="10">
    <location>
        <begin position="158"/>
        <end position="245"/>
    </location>
</feature>
<dbReference type="GO" id="GO:1990547">
    <property type="term" value="P:mitochondrial phosphate ion transmembrane transport"/>
    <property type="evidence" value="ECO:0007669"/>
    <property type="project" value="InterPro"/>
</dbReference>
<gene>
    <name evidence="14" type="ORF">BUALT_Bualt07G0077800</name>
</gene>
<feature type="repeat" description="Solcar" evidence="10">
    <location>
        <begin position="255"/>
        <end position="342"/>
    </location>
</feature>
<dbReference type="InterPro" id="IPR044677">
    <property type="entry name" value="SLC25A3/Pic2/Mir1-like"/>
</dbReference>
<evidence type="ECO:0000259" key="13">
    <source>
        <dbReference type="Pfam" id="PF14392"/>
    </source>
</evidence>
<keyword evidence="3" id="KW-0813">Transport</keyword>
<keyword evidence="4 10" id="KW-0812">Transmembrane</keyword>
<evidence type="ECO:0000256" key="3">
    <source>
        <dbReference type="ARBA" id="ARBA00022448"/>
    </source>
</evidence>
<keyword evidence="5" id="KW-0677">Repeat</keyword>
<dbReference type="InterPro" id="IPR025836">
    <property type="entry name" value="Zn_knuckle_CX2CX4HX4C"/>
</dbReference>
<evidence type="ECO:0000256" key="8">
    <source>
        <dbReference type="ARBA" id="ARBA00023128"/>
    </source>
</evidence>
<reference evidence="14" key="1">
    <citation type="submission" date="2019-10" db="EMBL/GenBank/DDBJ databases">
        <authorList>
            <person name="Zhang R."/>
            <person name="Pan Y."/>
            <person name="Wang J."/>
            <person name="Ma R."/>
            <person name="Yu S."/>
        </authorList>
    </citation>
    <scope>NUCLEOTIDE SEQUENCE</scope>
    <source>
        <strain evidence="14">LA-IB0</strain>
        <tissue evidence="14">Leaf</tissue>
    </source>
</reference>
<comment type="caution">
    <text evidence="14">The sequence shown here is derived from an EMBL/GenBank/DDBJ whole genome shotgun (WGS) entry which is preliminary data.</text>
</comment>
<dbReference type="FunFam" id="1.50.40.10:FF:000046">
    <property type="entry name" value="Phosphate carrier protein, mitochondrial"/>
    <property type="match status" value="1"/>
</dbReference>
<proteinExistence type="inferred from homology"/>
<evidence type="ECO:0000256" key="9">
    <source>
        <dbReference type="ARBA" id="ARBA00023136"/>
    </source>
</evidence>
<dbReference type="SUPFAM" id="SSF103506">
    <property type="entry name" value="Mitochondrial carrier"/>
    <property type="match status" value="1"/>
</dbReference>
<organism evidence="14 15">
    <name type="scientific">Buddleja alternifolia</name>
    <dbReference type="NCBI Taxonomy" id="168488"/>
    <lineage>
        <taxon>Eukaryota</taxon>
        <taxon>Viridiplantae</taxon>
        <taxon>Streptophyta</taxon>
        <taxon>Embryophyta</taxon>
        <taxon>Tracheophyta</taxon>
        <taxon>Spermatophyta</taxon>
        <taxon>Magnoliopsida</taxon>
        <taxon>eudicotyledons</taxon>
        <taxon>Gunneridae</taxon>
        <taxon>Pentapetalae</taxon>
        <taxon>asterids</taxon>
        <taxon>lamiids</taxon>
        <taxon>Lamiales</taxon>
        <taxon>Scrophulariaceae</taxon>
        <taxon>Buddlejeae</taxon>
        <taxon>Buddleja</taxon>
    </lineage>
</organism>
<evidence type="ECO:0000256" key="10">
    <source>
        <dbReference type="PROSITE-ProRule" id="PRU00282"/>
    </source>
</evidence>
<name>A0AAV6XFQ1_9LAMI</name>
<dbReference type="PROSITE" id="PS50920">
    <property type="entry name" value="SOLCAR"/>
    <property type="match status" value="3"/>
</dbReference>
<feature type="repeat" description="Solcar" evidence="10">
    <location>
        <begin position="61"/>
        <end position="145"/>
    </location>
</feature>
<dbReference type="Pfam" id="PF14392">
    <property type="entry name" value="zf-CCHC_4"/>
    <property type="match status" value="1"/>
</dbReference>
<evidence type="ECO:0000256" key="4">
    <source>
        <dbReference type="ARBA" id="ARBA00022692"/>
    </source>
</evidence>
<accession>A0AAV6XFQ1</accession>
<feature type="compositionally biased region" description="Polar residues" evidence="11">
    <location>
        <begin position="668"/>
        <end position="679"/>
    </location>
</feature>
<dbReference type="PANTHER" id="PTHR45671:SF10">
    <property type="entry name" value="SOLUTE CARRIER FAMILY 25 MEMBER 3"/>
    <property type="match status" value="1"/>
</dbReference>
<keyword evidence="15" id="KW-1185">Reference proteome</keyword>
<evidence type="ECO:0000313" key="15">
    <source>
        <dbReference type="Proteomes" id="UP000826271"/>
    </source>
</evidence>
<comment type="similarity">
    <text evidence="2">Belongs to the mitochondrial carrier (TC 2.A.29) family.</text>
</comment>
<evidence type="ECO:0000256" key="6">
    <source>
        <dbReference type="ARBA" id="ARBA00022792"/>
    </source>
</evidence>
<evidence type="ECO:0000313" key="14">
    <source>
        <dbReference type="EMBL" id="KAG8379336.1"/>
    </source>
</evidence>
<dbReference type="Proteomes" id="UP000826271">
    <property type="component" value="Unassembled WGS sequence"/>
</dbReference>
<feature type="domain" description="DUF4283" evidence="12">
    <location>
        <begin position="441"/>
        <end position="500"/>
    </location>
</feature>
<dbReference type="Pfam" id="PF14111">
    <property type="entry name" value="DUF4283"/>
    <property type="match status" value="1"/>
</dbReference>
<dbReference type="GO" id="GO:0005315">
    <property type="term" value="F:phosphate transmembrane transporter activity"/>
    <property type="evidence" value="ECO:0007669"/>
    <property type="project" value="InterPro"/>
</dbReference>
<dbReference type="InterPro" id="IPR025558">
    <property type="entry name" value="DUF4283"/>
</dbReference>
<comment type="subcellular location">
    <subcellularLocation>
        <location evidence="1">Mitochondrion inner membrane</location>
        <topology evidence="1">Multi-pass membrane protein</topology>
    </subcellularLocation>
</comment>
<feature type="domain" description="Zinc knuckle CX2CX4HX4C" evidence="13">
    <location>
        <begin position="561"/>
        <end position="606"/>
    </location>
</feature>
<keyword evidence="7" id="KW-1133">Transmembrane helix</keyword>
<keyword evidence="6" id="KW-0999">Mitochondrion inner membrane</keyword>
<evidence type="ECO:0000256" key="5">
    <source>
        <dbReference type="ARBA" id="ARBA00022737"/>
    </source>
</evidence>
<dbReference type="GO" id="GO:0005743">
    <property type="term" value="C:mitochondrial inner membrane"/>
    <property type="evidence" value="ECO:0007669"/>
    <property type="project" value="UniProtKB-SubCell"/>
</dbReference>
<dbReference type="EMBL" id="WHWC01000007">
    <property type="protein sequence ID" value="KAG8379336.1"/>
    <property type="molecule type" value="Genomic_DNA"/>
</dbReference>
<dbReference type="Gene3D" id="1.50.40.10">
    <property type="entry name" value="Mitochondrial carrier domain"/>
    <property type="match status" value="1"/>
</dbReference>
<feature type="region of interest" description="Disordered" evidence="11">
    <location>
        <begin position="717"/>
        <end position="753"/>
    </location>
</feature>
<evidence type="ECO:0000256" key="11">
    <source>
        <dbReference type="SAM" id="MobiDB-lite"/>
    </source>
</evidence>
<dbReference type="Pfam" id="PF00153">
    <property type="entry name" value="Mito_carr"/>
    <property type="match status" value="2"/>
</dbReference>
<evidence type="ECO:0000256" key="1">
    <source>
        <dbReference type="ARBA" id="ARBA00004448"/>
    </source>
</evidence>
<dbReference type="AlphaFoldDB" id="A0AAV6XFQ1"/>
<protein>
    <submittedName>
        <fullName evidence="14">Uncharacterized protein</fullName>
    </submittedName>
</protein>
<dbReference type="InterPro" id="IPR018108">
    <property type="entry name" value="MCP_transmembrane"/>
</dbReference>
<keyword evidence="9 10" id="KW-0472">Membrane</keyword>
<keyword evidence="8" id="KW-0496">Mitochondrion</keyword>
<dbReference type="PANTHER" id="PTHR45671">
    <property type="entry name" value="SOLUTE CARRIER FAMILY 25 (MITOCHONDRIAL CARRIER PHOSPHATE CARRIER), MEMBER 3, LIKE-RELATED-RELATED"/>
    <property type="match status" value="1"/>
</dbReference>
<feature type="compositionally biased region" description="Polar residues" evidence="11">
    <location>
        <begin position="723"/>
        <end position="732"/>
    </location>
</feature>
<sequence length="864" mass="94931">MAFSSLIPNFLYSTSFTSSTNNTSSCNLDKMGGQRNNDFVVISAAPSEPGRKKKMEMFTPEYYAACSVGGMLSCGLTYFHGSPFELVKCNMKINPAKYKSIQTAFGVLLQEQGFKGFYRGLLPGMLGAGAQGACKFGFYEFFKKYYSDLAGPENASKYRTLIYLAGSASAEVIATIALCPFEAVKVRVQEQPGFARGGLLDGFPKFVKSQGGALGLYNRHLVPLWGHQIPYTMMEFASFETIKELMYKHYSSESLQFGVGFAGGYIAGVFCAIVSHPAETLVSFLNNAAFNNKGVAAVTVGDAVKQLGLRGLLSTRGLLPRIHIIGPLTGIKWGIYDGFCKLYVGLLGVVPPTPVIAPQPVKAADSSRILDDEFKISDAVARFNHCTSAVNASFSAATRNPFKHMEKIKSARYRGGIMDEEISRLEQLLSLSAAEEKETEGTLQTAFNTVKKVEIQRIGKDRFLVNFEHELDRSRVLADAPWNFDNNMVILRELKMDQDPLSVNLDWADFVIQVSGLPLSQITLEMARFIGDQVGTFIELVSPISESFWQPVMRIKIRYNITKPLRQFITLKSPRGEVFKADISYERLSNFCYLCGHLGHIDKFCEMRYDKNFTAPKGELPFGPRLRASAQRKPNSPVSGVHASLGRTHGSQNLEPLSEGGRREANDDNGNSPSSTPNVQRDDSQRSPLSISSPYIPPGFENFAPPLLPSSLRLVDEDETGEVSPNNSQDFQPRTGEEIGNTLVPNSYPEKGRGLNPSIQTIKSHGIVTSHPRANIPKHGSKDLSSNVTTSLMPAVHFDNPPLIHFSAHNTAITSPTGIIQLGTPLPHQNTNLSPIFINLPIQEVQNWFASVGRGNSGDAKEKN</sequence>
<evidence type="ECO:0000256" key="7">
    <source>
        <dbReference type="ARBA" id="ARBA00022989"/>
    </source>
</evidence>
<dbReference type="InterPro" id="IPR023395">
    <property type="entry name" value="MCP_dom_sf"/>
</dbReference>
<evidence type="ECO:0000256" key="2">
    <source>
        <dbReference type="ARBA" id="ARBA00006375"/>
    </source>
</evidence>
<evidence type="ECO:0000259" key="12">
    <source>
        <dbReference type="Pfam" id="PF14111"/>
    </source>
</evidence>